<dbReference type="EC" id="4.2.1.10" evidence="5 8"/>
<dbReference type="NCBIfam" id="NF003805">
    <property type="entry name" value="PRK05395.1-2"/>
    <property type="match status" value="1"/>
</dbReference>
<dbReference type="GO" id="GO:0009073">
    <property type="term" value="P:aromatic amino acid family biosynthetic process"/>
    <property type="evidence" value="ECO:0007669"/>
    <property type="project" value="UniProtKB-KW"/>
</dbReference>
<dbReference type="OrthoDB" id="9790793at2"/>
<comment type="function">
    <text evidence="8">Catalyzes a trans-dehydration via an enolate intermediate.</text>
</comment>
<evidence type="ECO:0000256" key="1">
    <source>
        <dbReference type="ARBA" id="ARBA00001864"/>
    </source>
</evidence>
<keyword evidence="6 8" id="KW-0057">Aromatic amino acid biosynthesis</keyword>
<feature type="active site" description="Proton acceptor" evidence="8 9">
    <location>
        <position position="23"/>
    </location>
</feature>
<dbReference type="Gene3D" id="3.40.50.9100">
    <property type="entry name" value="Dehydroquinase, class II"/>
    <property type="match status" value="1"/>
</dbReference>
<feature type="binding site" evidence="8 10">
    <location>
        <position position="87"/>
    </location>
    <ligand>
        <name>substrate</name>
    </ligand>
</feature>
<dbReference type="CDD" id="cd00466">
    <property type="entry name" value="DHQase_II"/>
    <property type="match status" value="1"/>
</dbReference>
<comment type="subunit">
    <text evidence="4 8">Homododecamer.</text>
</comment>
<dbReference type="PANTHER" id="PTHR21272">
    <property type="entry name" value="CATABOLIC 3-DEHYDROQUINASE"/>
    <property type="match status" value="1"/>
</dbReference>
<keyword evidence="7 8" id="KW-0456">Lyase</keyword>
<dbReference type="NCBIfam" id="NF003807">
    <property type="entry name" value="PRK05395.1-4"/>
    <property type="match status" value="1"/>
</dbReference>
<dbReference type="GO" id="GO:0019631">
    <property type="term" value="P:quinate catabolic process"/>
    <property type="evidence" value="ECO:0007669"/>
    <property type="project" value="TreeGrafter"/>
</dbReference>
<evidence type="ECO:0000256" key="2">
    <source>
        <dbReference type="ARBA" id="ARBA00004902"/>
    </source>
</evidence>
<dbReference type="PANTHER" id="PTHR21272:SF3">
    <property type="entry name" value="CATABOLIC 3-DEHYDROQUINASE"/>
    <property type="match status" value="1"/>
</dbReference>
<feature type="binding site" evidence="8 10">
    <location>
        <position position="74"/>
    </location>
    <ligand>
        <name>substrate</name>
    </ligand>
</feature>
<comment type="catalytic activity">
    <reaction evidence="1 8">
        <text>3-dehydroquinate = 3-dehydroshikimate + H2O</text>
        <dbReference type="Rhea" id="RHEA:21096"/>
        <dbReference type="ChEBI" id="CHEBI:15377"/>
        <dbReference type="ChEBI" id="CHEBI:16630"/>
        <dbReference type="ChEBI" id="CHEBI:32364"/>
        <dbReference type="EC" id="4.2.1.10"/>
    </reaction>
</comment>
<dbReference type="GO" id="GO:0009423">
    <property type="term" value="P:chorismate biosynthetic process"/>
    <property type="evidence" value="ECO:0007669"/>
    <property type="project" value="UniProtKB-UniRule"/>
</dbReference>
<dbReference type="GO" id="GO:0008652">
    <property type="term" value="P:amino acid biosynthetic process"/>
    <property type="evidence" value="ECO:0007669"/>
    <property type="project" value="UniProtKB-KW"/>
</dbReference>
<dbReference type="GO" id="GO:0003855">
    <property type="term" value="F:3-dehydroquinate dehydratase activity"/>
    <property type="evidence" value="ECO:0007669"/>
    <property type="project" value="UniProtKB-UniRule"/>
</dbReference>
<dbReference type="Pfam" id="PF01220">
    <property type="entry name" value="DHquinase_II"/>
    <property type="match status" value="1"/>
</dbReference>
<evidence type="ECO:0000256" key="6">
    <source>
        <dbReference type="ARBA" id="ARBA00023141"/>
    </source>
</evidence>
<feature type="binding site" evidence="8 10">
    <location>
        <position position="114"/>
    </location>
    <ligand>
        <name>substrate</name>
    </ligand>
</feature>
<dbReference type="InterPro" id="IPR018509">
    <property type="entry name" value="DHquinase_II_CS"/>
</dbReference>
<dbReference type="EMBL" id="FMBL01000001">
    <property type="protein sequence ID" value="SCC79025.1"/>
    <property type="molecule type" value="Genomic_DNA"/>
</dbReference>
<evidence type="ECO:0000256" key="5">
    <source>
        <dbReference type="ARBA" id="ARBA00012060"/>
    </source>
</evidence>
<dbReference type="SUPFAM" id="SSF52304">
    <property type="entry name" value="Type II 3-dehydroquinate dehydratase"/>
    <property type="match status" value="1"/>
</dbReference>
<evidence type="ECO:0000256" key="11">
    <source>
        <dbReference type="PIRSR" id="PIRSR001399-3"/>
    </source>
</evidence>
<dbReference type="InterPro" id="IPR036441">
    <property type="entry name" value="DHquinase_II_sf"/>
</dbReference>
<feature type="binding site" evidence="8 10">
    <location>
        <position position="80"/>
    </location>
    <ligand>
        <name>substrate</name>
    </ligand>
</feature>
<gene>
    <name evidence="8" type="primary">aroQ</name>
    <name evidence="12" type="ORF">GA0061077_0539</name>
</gene>
<feature type="binding site" evidence="8 10">
    <location>
        <begin position="104"/>
        <end position="105"/>
    </location>
    <ligand>
        <name>substrate</name>
    </ligand>
</feature>
<feature type="site" description="Transition state stabilizer" evidence="8 11">
    <location>
        <position position="18"/>
    </location>
</feature>
<dbReference type="Proteomes" id="UP000242610">
    <property type="component" value="Unassembled WGS sequence"/>
</dbReference>
<dbReference type="UniPathway" id="UPA00053">
    <property type="reaction ID" value="UER00086"/>
</dbReference>
<reference evidence="13" key="1">
    <citation type="submission" date="2016-08" db="EMBL/GenBank/DDBJ databases">
        <authorList>
            <person name="Varghese N."/>
            <person name="Submissions Spin"/>
        </authorList>
    </citation>
    <scope>NUCLEOTIDE SEQUENCE [LARGE SCALE GENOMIC DNA]</scope>
    <source>
        <strain evidence="13">R-52791</strain>
    </source>
</reference>
<evidence type="ECO:0000256" key="7">
    <source>
        <dbReference type="ARBA" id="ARBA00023239"/>
    </source>
</evidence>
<evidence type="ECO:0000256" key="3">
    <source>
        <dbReference type="ARBA" id="ARBA00011037"/>
    </source>
</evidence>
<comment type="similarity">
    <text evidence="3 8">Belongs to the type-II 3-dehydroquinase family.</text>
</comment>
<evidence type="ECO:0000256" key="8">
    <source>
        <dbReference type="HAMAP-Rule" id="MF_00169"/>
    </source>
</evidence>
<protein>
    <recommendedName>
        <fullName evidence="5 8">3-dehydroquinate dehydratase</fullName>
        <shortName evidence="8">3-dehydroquinase</shortName>
        <ecNumber evidence="5 8">4.2.1.10</ecNumber>
    </recommendedName>
    <alternativeName>
        <fullName evidence="8">Type II DHQase</fullName>
    </alternativeName>
</protein>
<organism evidence="12 13">
    <name type="scientific">Bifidobacterium commune</name>
    <dbReference type="NCBI Taxonomy" id="1505727"/>
    <lineage>
        <taxon>Bacteria</taxon>
        <taxon>Bacillati</taxon>
        <taxon>Actinomycetota</taxon>
        <taxon>Actinomycetes</taxon>
        <taxon>Bifidobacteriales</taxon>
        <taxon>Bifidobacteriaceae</taxon>
        <taxon>Bifidobacterium</taxon>
    </lineage>
</organism>
<accession>A0A1C4H2I5</accession>
<comment type="pathway">
    <text evidence="2 8">Metabolic intermediate biosynthesis; chorismate biosynthesis; chorismate from D-erythrose 4-phosphate and phosphoenolpyruvate: step 3/7.</text>
</comment>
<dbReference type="HAMAP" id="MF_00169">
    <property type="entry name" value="AroQ"/>
    <property type="match status" value="1"/>
</dbReference>
<dbReference type="AlphaFoldDB" id="A0A1C4H2I5"/>
<evidence type="ECO:0000313" key="13">
    <source>
        <dbReference type="Proteomes" id="UP000242610"/>
    </source>
</evidence>
<feature type="active site" description="Proton donor" evidence="8 9">
    <location>
        <position position="103"/>
    </location>
</feature>
<evidence type="ECO:0000256" key="10">
    <source>
        <dbReference type="PIRSR" id="PIRSR001399-2"/>
    </source>
</evidence>
<dbReference type="InterPro" id="IPR001874">
    <property type="entry name" value="DHquinase_II"/>
</dbReference>
<dbReference type="PIRSF" id="PIRSF001399">
    <property type="entry name" value="DHquinase_II"/>
    <property type="match status" value="1"/>
</dbReference>
<dbReference type="PROSITE" id="PS01029">
    <property type="entry name" value="DEHYDROQUINASE_II"/>
    <property type="match status" value="1"/>
</dbReference>
<evidence type="ECO:0000313" key="12">
    <source>
        <dbReference type="EMBL" id="SCC79025.1"/>
    </source>
</evidence>
<keyword evidence="8" id="KW-0028">Amino-acid biosynthesis</keyword>
<evidence type="ECO:0000256" key="4">
    <source>
        <dbReference type="ARBA" id="ARBA00011193"/>
    </source>
</evidence>
<proteinExistence type="inferred from homology"/>
<dbReference type="RefSeq" id="WP_091847355.1">
    <property type="nucleotide sequence ID" value="NZ_FMBL01000001.1"/>
</dbReference>
<dbReference type="STRING" id="1505727.GA0061077_0539"/>
<name>A0A1C4H2I5_9BIFI</name>
<evidence type="ECO:0000256" key="9">
    <source>
        <dbReference type="PIRSR" id="PIRSR001399-1"/>
    </source>
</evidence>
<keyword evidence="13" id="KW-1185">Reference proteome</keyword>
<sequence length="148" mass="16223">MTKVIVVNGPNLGRLGVREPDVYGNQDLETLRQDCERWGTSLGLEVKLRQSDDEAEVIGWMHQAVDQQTPVVMNPAAFTHYSYGLSDAAKMVTKAGLPLIEVHISNPSARDMFRKYSVISPVATATVTGMGFYGYKLALDAVAHLLAE</sequence>